<feature type="transmembrane region" description="Helical" evidence="1">
    <location>
        <begin position="102"/>
        <end position="123"/>
    </location>
</feature>
<evidence type="ECO:0000313" key="2">
    <source>
        <dbReference type="EMBL" id="KAF4946655.1"/>
    </source>
</evidence>
<dbReference type="AlphaFoldDB" id="A0A8H4WQY9"/>
<protein>
    <submittedName>
        <fullName evidence="2">Uncharacterized protein</fullName>
    </submittedName>
</protein>
<keyword evidence="1" id="KW-1133">Transmembrane helix</keyword>
<keyword evidence="3" id="KW-1185">Reference proteome</keyword>
<proteinExistence type="predicted"/>
<feature type="transmembrane region" description="Helical" evidence="1">
    <location>
        <begin position="218"/>
        <end position="243"/>
    </location>
</feature>
<dbReference type="Proteomes" id="UP000604273">
    <property type="component" value="Unassembled WGS sequence"/>
</dbReference>
<dbReference type="EMBL" id="JABFAI010000307">
    <property type="protein sequence ID" value="KAF4946655.1"/>
    <property type="molecule type" value="Genomic_DNA"/>
</dbReference>
<sequence length="746" mass="82367">MADRAEKIRGCIGVKVVIMAQYSQVHQGVYEMGSGGSLTYHSTSTPSDPSSYGYFATGKPVPFPTNIEFEDSQRLIQQNVPAGPQRPVQRQPLRRRLGKTGLTIIILGTIVIVAACAILVYLWQGAEKARNRMPRGKEWDRIIFDNYVANVATLCSAAIRVSMIPQTCLTAASMAAIVPETAGCRLSDLARLSISRASSIDTSPWAIFLITKGNRKTLFHCIILLFSFLLSQAMNFTSTILLFDFETFPIAAPMVAKSISVGFDISKDTAVFSGVSYWQSRPSAHWRFAETRPSSQKLAPEDVADTGDVYRAMIPIADANDRTSLEYYSGPTIVTNMRTACVAPTFNNAKFEYVYTGSNATEGLYLHAEFNSSTGRESGPSINGSYPATLSCRINNEWDQTNSTSWPISLCSFNAKALAPKNNSFTNPLSRHPYNFHPVLLLNASDALHQLRPMNGPWMTATNENGTQLFQASVCFLSQNTPLLYNVAMTGRGMASEPTSIAKWKTLQGKNGTNLLKQLGIGASASDTEARDILDLKVLSGPESMADTGEEDWDDFIYSLIHFSLFDYRISGGWAFNNDALIGWFDTAASWPAHPEHSHLFQSVLQETDDPARAVQELFFRFYQMIFHDTLPYFTQQQAVSTINVKHVLIPSRWTGLIIVLSGVILHLALMLVIIIMFMASTKSSILGNAWHDVSQIISPETSAVVEAVSSSGMRDVDVAKWAKSTGSDEYMYGLSTYADNKIRRR</sequence>
<organism evidence="2 3">
    <name type="scientific">Fusarium gaditjirri</name>
    <dbReference type="NCBI Taxonomy" id="282569"/>
    <lineage>
        <taxon>Eukaryota</taxon>
        <taxon>Fungi</taxon>
        <taxon>Dikarya</taxon>
        <taxon>Ascomycota</taxon>
        <taxon>Pezizomycotina</taxon>
        <taxon>Sordariomycetes</taxon>
        <taxon>Hypocreomycetidae</taxon>
        <taxon>Hypocreales</taxon>
        <taxon>Nectriaceae</taxon>
        <taxon>Fusarium</taxon>
        <taxon>Fusarium nisikadoi species complex</taxon>
    </lineage>
</organism>
<dbReference type="OrthoDB" id="5428040at2759"/>
<gene>
    <name evidence="2" type="ORF">FGADI_11003</name>
</gene>
<feature type="transmembrane region" description="Helical" evidence="1">
    <location>
        <begin position="654"/>
        <end position="678"/>
    </location>
</feature>
<evidence type="ECO:0000313" key="3">
    <source>
        <dbReference type="Proteomes" id="UP000604273"/>
    </source>
</evidence>
<keyword evidence="1" id="KW-0812">Transmembrane</keyword>
<comment type="caution">
    <text evidence="2">The sequence shown here is derived from an EMBL/GenBank/DDBJ whole genome shotgun (WGS) entry which is preliminary data.</text>
</comment>
<evidence type="ECO:0000256" key="1">
    <source>
        <dbReference type="SAM" id="Phobius"/>
    </source>
</evidence>
<keyword evidence="1" id="KW-0472">Membrane</keyword>
<reference evidence="2" key="1">
    <citation type="journal article" date="2020" name="BMC Genomics">
        <title>Correction to: Identification and distribution of gene clusters required for synthesis of sphingolipid metabolism inhibitors in diverse species of the filamentous fungus Fusarium.</title>
        <authorList>
            <person name="Kim H.S."/>
            <person name="Lohmar J.M."/>
            <person name="Busman M."/>
            <person name="Brown D.W."/>
            <person name="Naumann T.A."/>
            <person name="Divon H.H."/>
            <person name="Lysoe E."/>
            <person name="Uhlig S."/>
            <person name="Proctor R.H."/>
        </authorList>
    </citation>
    <scope>NUCLEOTIDE SEQUENCE</scope>
    <source>
        <strain evidence="2">NRRL 45417</strain>
    </source>
</reference>
<name>A0A8H4WQY9_9HYPO</name>
<reference evidence="2" key="2">
    <citation type="submission" date="2020-05" db="EMBL/GenBank/DDBJ databases">
        <authorList>
            <person name="Kim H.-S."/>
            <person name="Proctor R.H."/>
            <person name="Brown D.W."/>
        </authorList>
    </citation>
    <scope>NUCLEOTIDE SEQUENCE</scope>
    <source>
        <strain evidence="2">NRRL 45417</strain>
    </source>
</reference>
<accession>A0A8H4WQY9</accession>